<gene>
    <name evidence="2" type="ORF">GCM10010211_73900</name>
</gene>
<dbReference type="InterPro" id="IPR029058">
    <property type="entry name" value="AB_hydrolase_fold"/>
</dbReference>
<dbReference type="Proteomes" id="UP000654471">
    <property type="component" value="Unassembled WGS sequence"/>
</dbReference>
<dbReference type="Gene3D" id="3.40.50.1820">
    <property type="entry name" value="alpha/beta hydrolase"/>
    <property type="match status" value="1"/>
</dbReference>
<accession>A0ABQ2VLZ3</accession>
<dbReference type="PANTHER" id="PTHR43265">
    <property type="entry name" value="ESTERASE ESTD"/>
    <property type="match status" value="1"/>
</dbReference>
<dbReference type="SUPFAM" id="SSF53474">
    <property type="entry name" value="alpha/beta-Hydrolases"/>
    <property type="match status" value="1"/>
</dbReference>
<keyword evidence="3" id="KW-1185">Reference proteome</keyword>
<sequence>MLSRRADLDPHRIGLWGFSEGGWVAPLAASRSTQVSYVVLVGASGVSPARQSAWYLENKLRHEGVAGSPLRTISVTGTRFLTDTGLLPEADDDPMPALRRLRQPVLAMWGNDQRSPPAESASAVEKALRDGGNTDVTLRFFPHADHKLHVSPDGFQRGRQLTPGYVDTMASWAAGHEHRINDALPRQVRQSHALPLSLDTRHPRHRPQCSWSFRSRRTCWGNWYGACAGALALPGPAGHRDGWPRQGWPQCSASWDTSAS</sequence>
<proteinExistence type="predicted"/>
<dbReference type="PANTHER" id="PTHR43265:SF1">
    <property type="entry name" value="ESTERASE ESTD"/>
    <property type="match status" value="1"/>
</dbReference>
<dbReference type="Pfam" id="PF08840">
    <property type="entry name" value="BAAT_C"/>
    <property type="match status" value="1"/>
</dbReference>
<dbReference type="InterPro" id="IPR053145">
    <property type="entry name" value="AB_hydrolase_Est10"/>
</dbReference>
<evidence type="ECO:0000313" key="2">
    <source>
        <dbReference type="EMBL" id="GGU95984.1"/>
    </source>
</evidence>
<name>A0ABQ2VLZ3_9ACTN</name>
<feature type="domain" description="BAAT/Acyl-CoA thioester hydrolase C-terminal" evidence="1">
    <location>
        <begin position="7"/>
        <end position="149"/>
    </location>
</feature>
<protein>
    <recommendedName>
        <fullName evidence="1">BAAT/Acyl-CoA thioester hydrolase C-terminal domain-containing protein</fullName>
    </recommendedName>
</protein>
<organism evidence="2 3">
    <name type="scientific">Streptomyces albospinus</name>
    <dbReference type="NCBI Taxonomy" id="285515"/>
    <lineage>
        <taxon>Bacteria</taxon>
        <taxon>Bacillati</taxon>
        <taxon>Actinomycetota</taxon>
        <taxon>Actinomycetes</taxon>
        <taxon>Kitasatosporales</taxon>
        <taxon>Streptomycetaceae</taxon>
        <taxon>Streptomyces</taxon>
    </lineage>
</organism>
<dbReference type="InterPro" id="IPR014940">
    <property type="entry name" value="BAAT_C"/>
</dbReference>
<evidence type="ECO:0000259" key="1">
    <source>
        <dbReference type="Pfam" id="PF08840"/>
    </source>
</evidence>
<reference evidence="3" key="1">
    <citation type="journal article" date="2019" name="Int. J. Syst. Evol. Microbiol.">
        <title>The Global Catalogue of Microorganisms (GCM) 10K type strain sequencing project: providing services to taxonomists for standard genome sequencing and annotation.</title>
        <authorList>
            <consortium name="The Broad Institute Genomics Platform"/>
            <consortium name="The Broad Institute Genome Sequencing Center for Infectious Disease"/>
            <person name="Wu L."/>
            <person name="Ma J."/>
        </authorList>
    </citation>
    <scope>NUCLEOTIDE SEQUENCE [LARGE SCALE GENOMIC DNA]</scope>
    <source>
        <strain evidence="3">JCM 3399</strain>
    </source>
</reference>
<dbReference type="EMBL" id="BMRP01000050">
    <property type="protein sequence ID" value="GGU95984.1"/>
    <property type="molecule type" value="Genomic_DNA"/>
</dbReference>
<evidence type="ECO:0000313" key="3">
    <source>
        <dbReference type="Proteomes" id="UP000654471"/>
    </source>
</evidence>
<comment type="caution">
    <text evidence="2">The sequence shown here is derived from an EMBL/GenBank/DDBJ whole genome shotgun (WGS) entry which is preliminary data.</text>
</comment>